<sequence length="576" mass="62755">MTFIYERDVPMKTRDGVTLRANVWRPLEGTAPTLVVRHPYDKEAAGLAGGPASSIPPLLSFVHAGYAVVVQDARGAFESDGDFTPKVNEIADGQDVLAWLTEQDWYDGTVGAYGASYLGMTQFALALGGGPGLKAIAPTQTSANWYSGLWYSQGGALSLSLVTWWNAMMFAAAEQRSLQRGDTTDPSALMRLGGALLDPLPLNDATPVASRPVLGTGRWLDDWLAHPDFDEYWKAQDWSARIGEVTVPVLEIGGWYDLKVHEQVADFVRIRNHAGSEAAREQSRLVIGPWDHINLSGQYPDRYYGMLAPVDLSEHHLTFFDQHLRGTAPETPAPRVRIFVMGIDQWRDEADWPLPDTRYTDYHLTSGGSANTRDGDGALTLDAPTGDGSDGFRYDPRDPLPTAGGALLPSVPGLIGPVDQRVVDGRADVLCYTGPVLTEPVEVTGFVELKVFVSASTVDTDITAKLVDVFPDGRAINLCDGILRLRYRNSLSEPELMTPGEVYEVTVPMSVTSNVFLPGHRIRLDVSGSNFPHYDRNSNTGGVISSEALEDMVVADTTVHHGAARPSRLVLPVIDR</sequence>
<dbReference type="Pfam" id="PF02129">
    <property type="entry name" value="Peptidase_S15"/>
    <property type="match status" value="1"/>
</dbReference>
<dbReference type="EMBL" id="CP053564">
    <property type="protein sequence ID" value="QJY49622.1"/>
    <property type="molecule type" value="Genomic_DNA"/>
</dbReference>
<dbReference type="RefSeq" id="WP_172165841.1">
    <property type="nucleotide sequence ID" value="NZ_CP053564.1"/>
</dbReference>
<evidence type="ECO:0000313" key="5">
    <source>
        <dbReference type="Proteomes" id="UP000505377"/>
    </source>
</evidence>
<dbReference type="Gene3D" id="3.40.50.1820">
    <property type="entry name" value="alpha/beta hydrolase"/>
    <property type="match status" value="1"/>
</dbReference>
<protein>
    <submittedName>
        <fullName evidence="4">CocE/NonD family hydrolase</fullName>
    </submittedName>
</protein>
<dbReference type="Pfam" id="PF08530">
    <property type="entry name" value="PepX_C"/>
    <property type="match status" value="1"/>
</dbReference>
<dbReference type="NCBIfam" id="TIGR00976">
    <property type="entry name" value="CocE_NonD"/>
    <property type="match status" value="1"/>
</dbReference>
<feature type="region of interest" description="Disordered" evidence="2">
    <location>
        <begin position="366"/>
        <end position="389"/>
    </location>
</feature>
<dbReference type="Gene3D" id="1.10.3020.10">
    <property type="entry name" value="alpha-amino acid ester hydrolase ( Helical cap domain)"/>
    <property type="match status" value="1"/>
</dbReference>
<dbReference type="PANTHER" id="PTHR43056:SF10">
    <property type="entry name" value="COCE_NOND FAMILY, PUTATIVE (AFU_ORTHOLOGUE AFUA_7G00600)-RELATED"/>
    <property type="match status" value="1"/>
</dbReference>
<dbReference type="SUPFAM" id="SSF53474">
    <property type="entry name" value="alpha/beta-Hydrolases"/>
    <property type="match status" value="1"/>
</dbReference>
<dbReference type="InterPro" id="IPR029058">
    <property type="entry name" value="AB_hydrolase_fold"/>
</dbReference>
<evidence type="ECO:0000313" key="4">
    <source>
        <dbReference type="EMBL" id="QJY49622.1"/>
    </source>
</evidence>
<accession>A0A6M6JSN5</accession>
<gene>
    <name evidence="4" type="ORF">HOP40_30880</name>
</gene>
<name>A0A6M6JSN5_9PSEU</name>
<keyword evidence="5" id="KW-1185">Reference proteome</keyword>
<evidence type="ECO:0000256" key="2">
    <source>
        <dbReference type="SAM" id="MobiDB-lite"/>
    </source>
</evidence>
<keyword evidence="1 4" id="KW-0378">Hydrolase</keyword>
<dbReference type="GO" id="GO:0008239">
    <property type="term" value="F:dipeptidyl-peptidase activity"/>
    <property type="evidence" value="ECO:0007669"/>
    <property type="project" value="InterPro"/>
</dbReference>
<evidence type="ECO:0000256" key="1">
    <source>
        <dbReference type="ARBA" id="ARBA00022801"/>
    </source>
</evidence>
<dbReference type="AlphaFoldDB" id="A0A6M6JSN5"/>
<dbReference type="InterPro" id="IPR000383">
    <property type="entry name" value="Xaa-Pro-like_dom"/>
</dbReference>
<dbReference type="InterPro" id="IPR005674">
    <property type="entry name" value="CocE/Ser_esterase"/>
</dbReference>
<dbReference type="SUPFAM" id="SSF49785">
    <property type="entry name" value="Galactose-binding domain-like"/>
    <property type="match status" value="1"/>
</dbReference>
<reference evidence="4 5" key="1">
    <citation type="submission" date="2020-05" db="EMBL/GenBank/DDBJ databases">
        <authorList>
            <person name="Mo P."/>
        </authorList>
    </citation>
    <scope>NUCLEOTIDE SEQUENCE [LARGE SCALE GENOMIC DNA]</scope>
    <source>
        <strain evidence="4 5">Gen01</strain>
    </source>
</reference>
<dbReference type="InterPro" id="IPR008979">
    <property type="entry name" value="Galactose-bd-like_sf"/>
</dbReference>
<dbReference type="Gene3D" id="2.60.120.260">
    <property type="entry name" value="Galactose-binding domain-like"/>
    <property type="match status" value="1"/>
</dbReference>
<dbReference type="InterPro" id="IPR013736">
    <property type="entry name" value="Xaa-Pro_dipept_C"/>
</dbReference>
<proteinExistence type="predicted"/>
<feature type="domain" description="Xaa-Pro dipeptidyl-peptidase C-terminal" evidence="3">
    <location>
        <begin position="317"/>
        <end position="570"/>
    </location>
</feature>
<dbReference type="KEGG" id="pbro:HOP40_30880"/>
<dbReference type="Proteomes" id="UP000505377">
    <property type="component" value="Chromosome"/>
</dbReference>
<dbReference type="PANTHER" id="PTHR43056">
    <property type="entry name" value="PEPTIDASE S9 PROLYL OLIGOPEPTIDASE"/>
    <property type="match status" value="1"/>
</dbReference>
<dbReference type="SMART" id="SM00939">
    <property type="entry name" value="PepX_C"/>
    <property type="match status" value="1"/>
</dbReference>
<organism evidence="4 5">
    <name type="scientific">Pseudonocardia broussonetiae</name>
    <dbReference type="NCBI Taxonomy" id="2736640"/>
    <lineage>
        <taxon>Bacteria</taxon>
        <taxon>Bacillati</taxon>
        <taxon>Actinomycetota</taxon>
        <taxon>Actinomycetes</taxon>
        <taxon>Pseudonocardiales</taxon>
        <taxon>Pseudonocardiaceae</taxon>
        <taxon>Pseudonocardia</taxon>
    </lineage>
</organism>
<dbReference type="InterPro" id="IPR050585">
    <property type="entry name" value="Xaa-Pro_dipeptidyl-ppase/CocE"/>
</dbReference>
<evidence type="ECO:0000259" key="3">
    <source>
        <dbReference type="SMART" id="SM00939"/>
    </source>
</evidence>